<keyword evidence="2" id="KW-1185">Reference proteome</keyword>
<dbReference type="Proteomes" id="UP000051155">
    <property type="component" value="Unassembled WGS sequence"/>
</dbReference>
<accession>A0A0R1Q269</accession>
<evidence type="ECO:0000313" key="2">
    <source>
        <dbReference type="Proteomes" id="UP000051155"/>
    </source>
</evidence>
<dbReference type="EMBL" id="AZEG01000004">
    <property type="protein sequence ID" value="KRL38540.1"/>
    <property type="molecule type" value="Genomic_DNA"/>
</dbReference>
<dbReference type="Pfam" id="PF08757">
    <property type="entry name" value="CotH"/>
    <property type="match status" value="1"/>
</dbReference>
<gene>
    <name evidence="1" type="ORF">FD20_GL001747</name>
</gene>
<proteinExistence type="predicted"/>
<evidence type="ECO:0008006" key="3">
    <source>
        <dbReference type="Google" id="ProtNLM"/>
    </source>
</evidence>
<protein>
    <recommendedName>
        <fullName evidence="3">Spore coat protein CotH</fullName>
    </recommendedName>
</protein>
<dbReference type="InterPro" id="IPR014867">
    <property type="entry name" value="Spore_coat_CotH_CotH2/3/7"/>
</dbReference>
<comment type="caution">
    <text evidence="1">The sequence shown here is derived from an EMBL/GenBank/DDBJ whole genome shotgun (WGS) entry which is preliminary data.</text>
</comment>
<dbReference type="PATRIC" id="fig|1423812.3.peg.1859"/>
<sequence>MPQSASSTVDLPTVKLTGPLTNLEAHQKKVIKFRLKKANGKKVKAYAKIRLQGQHSLKFPEKNYAVTLYSGSKCKHKLSVKLQSGWRKSSKYVLKANYTDSTSARNLVSADLWSDFVRFDSNHPSQLKSKNNFGAVQGFPVTLKINGDYHGLYTLTTAKGRKLWGMSKKDSSNIAIRSNGYSRNTLFYQSVAKFDEKNWQSLSPSKLSDQQQKSVNRFVSFISNSSVAQFKQNAHRYLNIPMLINYYIFTNLTHNQDGAGRNMIYLTNDNQHWYPIAYDLDATWGLYENGKILYPSARQVRYNYPNGGDLRSGEGNRLLQLVAESFPQEIQARWHFLRKDIVTTNRINNKFKNAMLAVGENNYQDNFKVNSNIPSKKITNLEQLNKAVKRQISENDQLFNNFTKNVHQIDFNYTAPLTK</sequence>
<evidence type="ECO:0000313" key="1">
    <source>
        <dbReference type="EMBL" id="KRL38540.1"/>
    </source>
</evidence>
<dbReference type="STRING" id="1423812.FD20_GL001747"/>
<organism evidence="1 2">
    <name type="scientific">Liquorilactobacillus uvarum DSM 19971</name>
    <dbReference type="NCBI Taxonomy" id="1423812"/>
    <lineage>
        <taxon>Bacteria</taxon>
        <taxon>Bacillati</taxon>
        <taxon>Bacillota</taxon>
        <taxon>Bacilli</taxon>
        <taxon>Lactobacillales</taxon>
        <taxon>Lactobacillaceae</taxon>
        <taxon>Liquorilactobacillus</taxon>
    </lineage>
</organism>
<dbReference type="AlphaFoldDB" id="A0A0R1Q269"/>
<reference evidence="1 2" key="1">
    <citation type="journal article" date="2015" name="Genome Announc.">
        <title>Expanding the biotechnology potential of lactobacilli through comparative genomics of 213 strains and associated genera.</title>
        <authorList>
            <person name="Sun Z."/>
            <person name="Harris H.M."/>
            <person name="McCann A."/>
            <person name="Guo C."/>
            <person name="Argimon S."/>
            <person name="Zhang W."/>
            <person name="Yang X."/>
            <person name="Jeffery I.B."/>
            <person name="Cooney J.C."/>
            <person name="Kagawa T.F."/>
            <person name="Liu W."/>
            <person name="Song Y."/>
            <person name="Salvetti E."/>
            <person name="Wrobel A."/>
            <person name="Rasinkangas P."/>
            <person name="Parkhill J."/>
            <person name="Rea M.C."/>
            <person name="O'Sullivan O."/>
            <person name="Ritari J."/>
            <person name="Douillard F.P."/>
            <person name="Paul Ross R."/>
            <person name="Yang R."/>
            <person name="Briner A.E."/>
            <person name="Felis G.E."/>
            <person name="de Vos W.M."/>
            <person name="Barrangou R."/>
            <person name="Klaenhammer T.R."/>
            <person name="Caufield P.W."/>
            <person name="Cui Y."/>
            <person name="Zhang H."/>
            <person name="O'Toole P.W."/>
        </authorList>
    </citation>
    <scope>NUCLEOTIDE SEQUENCE [LARGE SCALE GENOMIC DNA]</scope>
    <source>
        <strain evidence="1 2">DSM 19971</strain>
    </source>
</reference>
<name>A0A0R1Q269_9LACO</name>